<proteinExistence type="predicted"/>
<accession>A0A975XBM8</accession>
<dbReference type="AlphaFoldDB" id="A0A975XBM8"/>
<gene>
    <name evidence="1" type="ORF">CBM2586_B10036</name>
</gene>
<dbReference type="EMBL" id="OFSN01000015">
    <property type="protein sequence ID" value="SOY65441.1"/>
    <property type="molecule type" value="Genomic_DNA"/>
</dbReference>
<evidence type="ECO:0000313" key="1">
    <source>
        <dbReference type="EMBL" id="SOY65441.1"/>
    </source>
</evidence>
<organism evidence="1 2">
    <name type="scientific">Cupriavidus taiwanensis</name>
    <dbReference type="NCBI Taxonomy" id="164546"/>
    <lineage>
        <taxon>Bacteria</taxon>
        <taxon>Pseudomonadati</taxon>
        <taxon>Pseudomonadota</taxon>
        <taxon>Betaproteobacteria</taxon>
        <taxon>Burkholderiales</taxon>
        <taxon>Burkholderiaceae</taxon>
        <taxon>Cupriavidus</taxon>
    </lineage>
</organism>
<protein>
    <submittedName>
        <fullName evidence="1">Uncharacterized protein</fullName>
    </submittedName>
</protein>
<name>A0A975XBM8_9BURK</name>
<dbReference type="Proteomes" id="UP000257016">
    <property type="component" value="Unassembled WGS sequence"/>
</dbReference>
<sequence length="20" mass="2504">MPHRPSYTHRNTIGYLINFW</sequence>
<evidence type="ECO:0000313" key="2">
    <source>
        <dbReference type="Proteomes" id="UP000257016"/>
    </source>
</evidence>
<comment type="caution">
    <text evidence="1">The sequence shown here is derived from an EMBL/GenBank/DDBJ whole genome shotgun (WGS) entry which is preliminary data.</text>
</comment>
<reference evidence="1 2" key="1">
    <citation type="submission" date="2018-01" db="EMBL/GenBank/DDBJ databases">
        <authorList>
            <person name="Clerissi C."/>
        </authorList>
    </citation>
    <scope>NUCLEOTIDE SEQUENCE [LARGE SCALE GENOMIC DNA]</scope>
    <source>
        <strain evidence="1">Cupriavidus taiwanensis LMG 19430</strain>
    </source>
</reference>